<keyword evidence="1" id="KW-1185">Reference proteome</keyword>
<evidence type="ECO:0000313" key="2">
    <source>
        <dbReference type="RefSeq" id="XP_018493940.1"/>
    </source>
</evidence>
<protein>
    <submittedName>
        <fullName evidence="2">Uncharacterized protein LOC108863813</fullName>
    </submittedName>
</protein>
<organism evidence="1 2">
    <name type="scientific">Galendromus occidentalis</name>
    <name type="common">western predatory mite</name>
    <dbReference type="NCBI Taxonomy" id="34638"/>
    <lineage>
        <taxon>Eukaryota</taxon>
        <taxon>Metazoa</taxon>
        <taxon>Ecdysozoa</taxon>
        <taxon>Arthropoda</taxon>
        <taxon>Chelicerata</taxon>
        <taxon>Arachnida</taxon>
        <taxon>Acari</taxon>
        <taxon>Parasitiformes</taxon>
        <taxon>Mesostigmata</taxon>
        <taxon>Gamasina</taxon>
        <taxon>Phytoseioidea</taxon>
        <taxon>Phytoseiidae</taxon>
        <taxon>Typhlodrominae</taxon>
        <taxon>Galendromus</taxon>
    </lineage>
</organism>
<accession>A0AAJ7L4M2</accession>
<dbReference type="RefSeq" id="XP_018493940.1">
    <property type="nucleotide sequence ID" value="XM_018638424.1"/>
</dbReference>
<dbReference type="SUPFAM" id="SSF53098">
    <property type="entry name" value="Ribonuclease H-like"/>
    <property type="match status" value="1"/>
</dbReference>
<dbReference type="InterPro" id="IPR012337">
    <property type="entry name" value="RNaseH-like_sf"/>
</dbReference>
<name>A0AAJ7L4M2_9ACAR</name>
<dbReference type="KEGG" id="goe:108863813"/>
<sequence length="126" mass="14208">MKAVTGKSLLRPVATRWKSLYDSLRALVDLRELIYDLSVELDIRTILTPSDISYIEEYLTCAKPIADALDILQGVETAFYGVLLPTLHVVKRQLNSLSRTSLQDCRPLVEGYLLSVGNRFAEDFDC</sequence>
<dbReference type="Proteomes" id="UP000694867">
    <property type="component" value="Unplaced"/>
</dbReference>
<dbReference type="GeneID" id="108863813"/>
<reference evidence="2" key="1">
    <citation type="submission" date="2025-08" db="UniProtKB">
        <authorList>
            <consortium name="RefSeq"/>
        </authorList>
    </citation>
    <scope>IDENTIFICATION</scope>
</reference>
<evidence type="ECO:0000313" key="1">
    <source>
        <dbReference type="Proteomes" id="UP000694867"/>
    </source>
</evidence>
<gene>
    <name evidence="2" type="primary">LOC108863813</name>
</gene>
<dbReference type="AlphaFoldDB" id="A0AAJ7L4M2"/>
<proteinExistence type="predicted"/>